<evidence type="ECO:0000256" key="8">
    <source>
        <dbReference type="PROSITE-ProRule" id="PRU00284"/>
    </source>
</evidence>
<feature type="domain" description="HAMP" evidence="12">
    <location>
        <begin position="214"/>
        <end position="268"/>
    </location>
</feature>
<dbReference type="PANTHER" id="PTHR32089:SF119">
    <property type="entry name" value="METHYL-ACCEPTING CHEMOTAXIS PROTEIN CTPL"/>
    <property type="match status" value="1"/>
</dbReference>
<evidence type="ECO:0000256" key="6">
    <source>
        <dbReference type="ARBA" id="ARBA00023224"/>
    </source>
</evidence>
<proteinExistence type="inferred from homology"/>
<dbReference type="GO" id="GO:0006935">
    <property type="term" value="P:chemotaxis"/>
    <property type="evidence" value="ECO:0007669"/>
    <property type="project" value="UniProtKB-ARBA"/>
</dbReference>
<keyword evidence="5 9" id="KW-0472">Membrane</keyword>
<dbReference type="SUPFAM" id="SSF58104">
    <property type="entry name" value="Methyl-accepting chemotaxis protein (MCP) signaling domain"/>
    <property type="match status" value="1"/>
</dbReference>
<keyword evidence="3 9" id="KW-0812">Transmembrane</keyword>
<organism evidence="13 14">
    <name type="scientific">Marinobacter nitratireducens</name>
    <dbReference type="NCBI Taxonomy" id="1137280"/>
    <lineage>
        <taxon>Bacteria</taxon>
        <taxon>Pseudomonadati</taxon>
        <taxon>Pseudomonadota</taxon>
        <taxon>Gammaproteobacteria</taxon>
        <taxon>Pseudomonadales</taxon>
        <taxon>Marinobacteraceae</taxon>
        <taxon>Marinobacter</taxon>
    </lineage>
</organism>
<dbReference type="GO" id="GO:0005886">
    <property type="term" value="C:plasma membrane"/>
    <property type="evidence" value="ECO:0007669"/>
    <property type="project" value="UniProtKB-SubCell"/>
</dbReference>
<name>A0A072N1H1_9GAMM</name>
<dbReference type="InterPro" id="IPR024478">
    <property type="entry name" value="HlyB_4HB_MCP"/>
</dbReference>
<dbReference type="Pfam" id="PF12729">
    <property type="entry name" value="4HB_MCP_1"/>
    <property type="match status" value="1"/>
</dbReference>
<dbReference type="Pfam" id="PF00015">
    <property type="entry name" value="MCPsignal"/>
    <property type="match status" value="1"/>
</dbReference>
<keyword evidence="2" id="KW-1003">Cell membrane</keyword>
<feature type="domain" description="T-SNARE coiled-coil homology" evidence="11">
    <location>
        <begin position="460"/>
        <end position="522"/>
    </location>
</feature>
<sequence>MEFLARLGLRTKIALPFIISAIALVFIGLYSVRTTTDLVESTDRLSSIYLPSVSEVLNADRDLYQALVAQMAYIDTAANNRDGRELLQDFDENAQQAFDRFKQASNRLQGTGVEDAIEGFDSAYKNWLASARKVLDLARSGDIRGARNLEQEETSALFSVLRDYFDKVGAHADEQANQRASYASAEGQSSSYTILIITIVSVLASVLLFMLFLKVIINSIQTLRSQLDNIAQGEGDLTQRVPVRTEDDLGELAKSFNLVLQNLQGMIGNIQSLTQELSQGASDLATAANDNHDGVARQTDAISMVATAINEMQSAIEEVAGNATRAAESTQEAENNGRTSAEIIRNSSQQVHRLATQIGKAVEVIRKLASDSENITSVLDVIRGIAEQTNLLALNAAIEAARAGEQGRGFAVVADEVRTLAQRTQQSTEDIQTMITTLQTGVAEIVSVMESGSSEAAETEKLATEAESQIQGILEAMTNISDVNTSVASATEEQTQVIDEINRSITEINDLAETSAERSRDIDGISRSLEGYASQLRDQTGRFRV</sequence>
<gene>
    <name evidence="13" type="ORF">D777_01863</name>
</gene>
<comment type="caution">
    <text evidence="13">The sequence shown here is derived from an EMBL/GenBank/DDBJ whole genome shotgun (WGS) entry which is preliminary data.</text>
</comment>
<dbReference type="CDD" id="cd06225">
    <property type="entry name" value="HAMP"/>
    <property type="match status" value="1"/>
</dbReference>
<dbReference type="RefSeq" id="WP_036130529.1">
    <property type="nucleotide sequence ID" value="NZ_ANIE01000005.1"/>
</dbReference>
<dbReference type="PANTHER" id="PTHR32089">
    <property type="entry name" value="METHYL-ACCEPTING CHEMOTAXIS PROTEIN MCPB"/>
    <property type="match status" value="1"/>
</dbReference>
<feature type="domain" description="Methyl-accepting transducer" evidence="10">
    <location>
        <begin position="273"/>
        <end position="509"/>
    </location>
</feature>
<evidence type="ECO:0000256" key="3">
    <source>
        <dbReference type="ARBA" id="ARBA00022692"/>
    </source>
</evidence>
<evidence type="ECO:0000256" key="2">
    <source>
        <dbReference type="ARBA" id="ARBA00022519"/>
    </source>
</evidence>
<keyword evidence="2" id="KW-0997">Cell inner membrane</keyword>
<evidence type="ECO:0000259" key="12">
    <source>
        <dbReference type="PROSITE" id="PS50885"/>
    </source>
</evidence>
<comment type="subcellular location">
    <subcellularLocation>
        <location evidence="1">Cell inner membrane</location>
        <topology evidence="1">Multi-pass membrane protein</topology>
    </subcellularLocation>
</comment>
<evidence type="ECO:0000256" key="1">
    <source>
        <dbReference type="ARBA" id="ARBA00004429"/>
    </source>
</evidence>
<dbReference type="PATRIC" id="fig|1137280.3.peg.1679"/>
<evidence type="ECO:0000313" key="13">
    <source>
        <dbReference type="EMBL" id="KEF31514.1"/>
    </source>
</evidence>
<dbReference type="InterPro" id="IPR003660">
    <property type="entry name" value="HAMP_dom"/>
</dbReference>
<dbReference type="Proteomes" id="UP000035057">
    <property type="component" value="Unassembled WGS sequence"/>
</dbReference>
<protein>
    <submittedName>
        <fullName evidence="13">Methyl-accepting chemotaxis protein</fullName>
    </submittedName>
</protein>
<evidence type="ECO:0000256" key="7">
    <source>
        <dbReference type="ARBA" id="ARBA00029447"/>
    </source>
</evidence>
<evidence type="ECO:0000256" key="9">
    <source>
        <dbReference type="SAM" id="Phobius"/>
    </source>
</evidence>
<dbReference type="Pfam" id="PF00672">
    <property type="entry name" value="HAMP"/>
    <property type="match status" value="1"/>
</dbReference>
<reference evidence="13 14" key="1">
    <citation type="submission" date="2012-12" db="EMBL/GenBank/DDBJ databases">
        <title>Genome assembly of Marinobacter sp. AK21.</title>
        <authorList>
            <person name="Khatri I."/>
            <person name="Kumar R."/>
            <person name="Vaidya B."/>
            <person name="Subramanian S."/>
            <person name="Pinnaka A."/>
        </authorList>
    </citation>
    <scope>NUCLEOTIDE SEQUENCE [LARGE SCALE GENOMIC DNA]</scope>
    <source>
        <strain evidence="13 14">AK21</strain>
    </source>
</reference>
<feature type="transmembrane region" description="Helical" evidence="9">
    <location>
        <begin position="192"/>
        <end position="217"/>
    </location>
</feature>
<evidence type="ECO:0000259" key="10">
    <source>
        <dbReference type="PROSITE" id="PS50111"/>
    </source>
</evidence>
<evidence type="ECO:0000259" key="11">
    <source>
        <dbReference type="PROSITE" id="PS50192"/>
    </source>
</evidence>
<evidence type="ECO:0000256" key="5">
    <source>
        <dbReference type="ARBA" id="ARBA00023136"/>
    </source>
</evidence>
<dbReference type="FunFam" id="1.10.287.950:FF:000001">
    <property type="entry name" value="Methyl-accepting chemotaxis sensory transducer"/>
    <property type="match status" value="1"/>
</dbReference>
<dbReference type="InterPro" id="IPR004089">
    <property type="entry name" value="MCPsignal_dom"/>
</dbReference>
<keyword evidence="4 9" id="KW-1133">Transmembrane helix</keyword>
<dbReference type="PROSITE" id="PS50192">
    <property type="entry name" value="T_SNARE"/>
    <property type="match status" value="1"/>
</dbReference>
<dbReference type="GO" id="GO:0007165">
    <property type="term" value="P:signal transduction"/>
    <property type="evidence" value="ECO:0007669"/>
    <property type="project" value="UniProtKB-KW"/>
</dbReference>
<evidence type="ECO:0000313" key="14">
    <source>
        <dbReference type="Proteomes" id="UP000035057"/>
    </source>
</evidence>
<dbReference type="EMBL" id="ANIE01000005">
    <property type="protein sequence ID" value="KEF31514.1"/>
    <property type="molecule type" value="Genomic_DNA"/>
</dbReference>
<dbReference type="PROSITE" id="PS50111">
    <property type="entry name" value="CHEMOTAXIS_TRANSDUC_2"/>
    <property type="match status" value="1"/>
</dbReference>
<feature type="transmembrane region" description="Helical" evidence="9">
    <location>
        <begin position="12"/>
        <end position="32"/>
    </location>
</feature>
<dbReference type="Gene3D" id="1.10.287.950">
    <property type="entry name" value="Methyl-accepting chemotaxis protein"/>
    <property type="match status" value="1"/>
</dbReference>
<evidence type="ECO:0000256" key="4">
    <source>
        <dbReference type="ARBA" id="ARBA00022989"/>
    </source>
</evidence>
<dbReference type="SMART" id="SM00304">
    <property type="entry name" value="HAMP"/>
    <property type="match status" value="2"/>
</dbReference>
<dbReference type="SMART" id="SM00283">
    <property type="entry name" value="MA"/>
    <property type="match status" value="1"/>
</dbReference>
<keyword evidence="6 8" id="KW-0807">Transducer</keyword>
<dbReference type="STRING" id="1137280.D777_01863"/>
<dbReference type="InterPro" id="IPR000727">
    <property type="entry name" value="T_SNARE_dom"/>
</dbReference>
<comment type="similarity">
    <text evidence="7">Belongs to the methyl-accepting chemotaxis (MCP) protein family.</text>
</comment>
<dbReference type="CDD" id="cd11386">
    <property type="entry name" value="MCP_signal"/>
    <property type="match status" value="1"/>
</dbReference>
<dbReference type="OrthoDB" id="49457at2"/>
<accession>A0A072N1H1</accession>
<dbReference type="AlphaFoldDB" id="A0A072N1H1"/>
<keyword evidence="14" id="KW-1185">Reference proteome</keyword>
<dbReference type="PROSITE" id="PS50885">
    <property type="entry name" value="HAMP"/>
    <property type="match status" value="1"/>
</dbReference>